<dbReference type="Proteomes" id="UP000798662">
    <property type="component" value="Chromosome 1"/>
</dbReference>
<comment type="caution">
    <text evidence="1">The sequence shown here is derived from an EMBL/GenBank/DDBJ whole genome shotgun (WGS) entry which is preliminary data.</text>
</comment>
<reference evidence="1" key="1">
    <citation type="submission" date="2019-11" db="EMBL/GenBank/DDBJ databases">
        <title>Nori genome reveals adaptations in red seaweeds to the harsh intertidal environment.</title>
        <authorList>
            <person name="Wang D."/>
            <person name="Mao Y."/>
        </authorList>
    </citation>
    <scope>NUCLEOTIDE SEQUENCE</scope>
    <source>
        <tissue evidence="1">Gametophyte</tissue>
    </source>
</reference>
<dbReference type="EMBL" id="CM020618">
    <property type="protein sequence ID" value="KAK1861035.1"/>
    <property type="molecule type" value="Genomic_DNA"/>
</dbReference>
<protein>
    <submittedName>
        <fullName evidence="1">Uncharacterized protein</fullName>
    </submittedName>
</protein>
<organism evidence="1 2">
    <name type="scientific">Pyropia yezoensis</name>
    <name type="common">Susabi-nori</name>
    <name type="synonym">Porphyra yezoensis</name>
    <dbReference type="NCBI Taxonomy" id="2788"/>
    <lineage>
        <taxon>Eukaryota</taxon>
        <taxon>Rhodophyta</taxon>
        <taxon>Bangiophyceae</taxon>
        <taxon>Bangiales</taxon>
        <taxon>Bangiaceae</taxon>
        <taxon>Pyropia</taxon>
    </lineage>
</organism>
<gene>
    <name evidence="1" type="ORF">I4F81_003619</name>
</gene>
<proteinExistence type="predicted"/>
<accession>A0ACC3BTG4</accession>
<name>A0ACC3BTG4_PYRYE</name>
<sequence>MPLESWRCRRPLRGHTGDVTDLAWSPNCARLASSSIDNLVLVWAAADGRRVATLAGHAGLVKGVAWDPVGRFIASQGDDRSVIIWRTADWKAEKRLEKPFADAVHHVHSLSFFLRLSWSPCGSQLLTPNAFQRPNHVAPMFSRSSGFTSQMDFVGHRGPVVATRFSPRLYVPLGKPPPALAAPPGGGGGAAGGMGAAASANGGVAGVVAGAEGESGWKDGASYTCLALGSKDRGATLWKASAATPFLSLAQMFDSDLVDLSWGADGYTMAASSTDGRVVLMQFEPRELGVVVPRAQEARILGTIARSFGGTASVAQLPESTTTLAMEDALMRQQPPALLPAGGVGGAPAAPAAAPDPGRKRKAPDDGSGGGAPSPSAPSAPTAAALHPVRTVVLISQQRELYRSIVLGRVTPSGEPLLALSDGSTFLYDRRLAAWLRVAGGGDATYSEFTFAAATAEAAGSGGLVHRLQARAAATEAAAAAGRSAGGASAGGGGATAAAASAALTALAAEADGRRAAVETLGHLETLVWTAARLRSAAELKYYLACYAARLASVAGDAAGGVGGGGSGVGGVSVSPVSGGGGGGDRDPDAAAAAARLRELCDGLMEAAATGAPGGPAGVTLLRSTVLPVVSANRGMQRLVAGYTDSLRELPQAAGGAEGGAGAAGP</sequence>
<evidence type="ECO:0000313" key="2">
    <source>
        <dbReference type="Proteomes" id="UP000798662"/>
    </source>
</evidence>
<evidence type="ECO:0000313" key="1">
    <source>
        <dbReference type="EMBL" id="KAK1861035.1"/>
    </source>
</evidence>
<keyword evidence="2" id="KW-1185">Reference proteome</keyword>